<dbReference type="OrthoDB" id="5192349at2"/>
<dbReference type="Pfam" id="PF14530">
    <property type="entry name" value="DUF4439"/>
    <property type="match status" value="1"/>
</dbReference>
<name>A0A366E2S6_9NOCA</name>
<reference evidence="2 3" key="1">
    <citation type="submission" date="2018-06" db="EMBL/GenBank/DDBJ databases">
        <title>Genomic Encyclopedia of Type Strains, Phase IV (KMG-IV): sequencing the most valuable type-strain genomes for metagenomic binning, comparative biology and taxonomic classification.</title>
        <authorList>
            <person name="Goeker M."/>
        </authorList>
    </citation>
    <scope>NUCLEOTIDE SEQUENCE [LARGE SCALE GENOMIC DNA]</scope>
    <source>
        <strain evidence="2 3">DSM 44599</strain>
    </source>
</reference>
<dbReference type="AlphaFoldDB" id="A0A366E2S6"/>
<protein>
    <submittedName>
        <fullName evidence="2">Uncharacterized protein DUF4439</fullName>
    </submittedName>
</protein>
<dbReference type="EMBL" id="QNRE01000001">
    <property type="protein sequence ID" value="RBO96622.1"/>
    <property type="molecule type" value="Genomic_DNA"/>
</dbReference>
<keyword evidence="3" id="KW-1185">Reference proteome</keyword>
<evidence type="ECO:0000259" key="1">
    <source>
        <dbReference type="Pfam" id="PF14530"/>
    </source>
</evidence>
<feature type="domain" description="DUF4439" evidence="1">
    <location>
        <begin position="8"/>
        <end position="141"/>
    </location>
</feature>
<evidence type="ECO:0000313" key="2">
    <source>
        <dbReference type="EMBL" id="RBO96622.1"/>
    </source>
</evidence>
<organism evidence="2 3">
    <name type="scientific">Nocardia puris</name>
    <dbReference type="NCBI Taxonomy" id="208602"/>
    <lineage>
        <taxon>Bacteria</taxon>
        <taxon>Bacillati</taxon>
        <taxon>Actinomycetota</taxon>
        <taxon>Actinomycetes</taxon>
        <taxon>Mycobacteriales</taxon>
        <taxon>Nocardiaceae</taxon>
        <taxon>Nocardia</taxon>
    </lineage>
</organism>
<evidence type="ECO:0000313" key="3">
    <source>
        <dbReference type="Proteomes" id="UP000252586"/>
    </source>
</evidence>
<sequence>MTDAENRALLDALAAEHAAVYAYGVIAAWASPERTRLVSESTAAHRARRDATVDALEAAGVTAPPPDPAYTMPFPIEGSIDAARLAATVENDTAIAWRAVAEQGGTEQTRRTAVEALTESALRLARWRVILGEPTAAFPGKP</sequence>
<comment type="caution">
    <text evidence="2">The sequence shown here is derived from an EMBL/GenBank/DDBJ whole genome shotgun (WGS) entry which is preliminary data.</text>
</comment>
<dbReference type="STRING" id="1210090.GCA_001613185_05508"/>
<dbReference type="SUPFAM" id="SSF47240">
    <property type="entry name" value="Ferritin-like"/>
    <property type="match status" value="1"/>
</dbReference>
<dbReference type="InterPro" id="IPR012347">
    <property type="entry name" value="Ferritin-like"/>
</dbReference>
<dbReference type="Proteomes" id="UP000252586">
    <property type="component" value="Unassembled WGS sequence"/>
</dbReference>
<dbReference type="Gene3D" id="1.20.1260.10">
    <property type="match status" value="1"/>
</dbReference>
<proteinExistence type="predicted"/>
<dbReference type="CDD" id="cd00657">
    <property type="entry name" value="Ferritin_like"/>
    <property type="match status" value="1"/>
</dbReference>
<gene>
    <name evidence="2" type="ORF">DFR74_101638</name>
</gene>
<dbReference type="InterPro" id="IPR029447">
    <property type="entry name" value="DUF4439"/>
</dbReference>
<dbReference type="RefSeq" id="WP_067512693.1">
    <property type="nucleotide sequence ID" value="NZ_CP107943.1"/>
</dbReference>
<dbReference type="InterPro" id="IPR009078">
    <property type="entry name" value="Ferritin-like_SF"/>
</dbReference>
<accession>A0A366E2S6</accession>